<evidence type="ECO:0000256" key="6">
    <source>
        <dbReference type="SAM" id="MobiDB-lite"/>
    </source>
</evidence>
<keyword evidence="5" id="KW-0539">Nucleus</keyword>
<proteinExistence type="predicted"/>
<protein>
    <recommendedName>
        <fullName evidence="7">WRKY domain-containing protein</fullName>
    </recommendedName>
</protein>
<keyword evidence="4" id="KW-0804">Transcription</keyword>
<comment type="caution">
    <text evidence="8">The sequence shown here is derived from an EMBL/GenBank/DDBJ whole genome shotgun (WGS) entry which is preliminary data.</text>
</comment>
<gene>
    <name evidence="8" type="ORF">QN277_010723</name>
</gene>
<organism evidence="8 9">
    <name type="scientific">Acacia crassicarpa</name>
    <name type="common">northern wattle</name>
    <dbReference type="NCBI Taxonomy" id="499986"/>
    <lineage>
        <taxon>Eukaryota</taxon>
        <taxon>Viridiplantae</taxon>
        <taxon>Streptophyta</taxon>
        <taxon>Embryophyta</taxon>
        <taxon>Tracheophyta</taxon>
        <taxon>Spermatophyta</taxon>
        <taxon>Magnoliopsida</taxon>
        <taxon>eudicotyledons</taxon>
        <taxon>Gunneridae</taxon>
        <taxon>Pentapetalae</taxon>
        <taxon>rosids</taxon>
        <taxon>fabids</taxon>
        <taxon>Fabales</taxon>
        <taxon>Fabaceae</taxon>
        <taxon>Caesalpinioideae</taxon>
        <taxon>mimosoid clade</taxon>
        <taxon>Acacieae</taxon>
        <taxon>Acacia</taxon>
    </lineage>
</organism>
<dbReference type="Gene3D" id="2.20.25.80">
    <property type="entry name" value="WRKY domain"/>
    <property type="match status" value="1"/>
</dbReference>
<evidence type="ECO:0000256" key="5">
    <source>
        <dbReference type="ARBA" id="ARBA00023242"/>
    </source>
</evidence>
<dbReference type="InterPro" id="IPR036576">
    <property type="entry name" value="WRKY_dom_sf"/>
</dbReference>
<keyword evidence="2" id="KW-0805">Transcription regulation</keyword>
<dbReference type="SUPFAM" id="SSF118290">
    <property type="entry name" value="WRKY DNA-binding domain"/>
    <property type="match status" value="1"/>
</dbReference>
<dbReference type="InterPro" id="IPR003657">
    <property type="entry name" value="WRKY_dom"/>
</dbReference>
<dbReference type="Pfam" id="PF03106">
    <property type="entry name" value="WRKY"/>
    <property type="match status" value="1"/>
</dbReference>
<dbReference type="PROSITE" id="PS50811">
    <property type="entry name" value="WRKY"/>
    <property type="match status" value="1"/>
</dbReference>
<dbReference type="AlphaFoldDB" id="A0AAE1IM95"/>
<reference evidence="8" key="1">
    <citation type="submission" date="2023-10" db="EMBL/GenBank/DDBJ databases">
        <title>Chromosome-level genome of the transformable northern wattle, Acacia crassicarpa.</title>
        <authorList>
            <person name="Massaro I."/>
            <person name="Sinha N.R."/>
            <person name="Poethig S."/>
            <person name="Leichty A.R."/>
        </authorList>
    </citation>
    <scope>NUCLEOTIDE SEQUENCE</scope>
    <source>
        <strain evidence="8">Acra3RX</strain>
        <tissue evidence="8">Leaf</tissue>
    </source>
</reference>
<dbReference type="InterPro" id="IPR044810">
    <property type="entry name" value="WRKY_plant"/>
</dbReference>
<dbReference type="EMBL" id="JAWXYG010000016">
    <property type="protein sequence ID" value="KAK4253407.1"/>
    <property type="molecule type" value="Genomic_DNA"/>
</dbReference>
<dbReference type="SMART" id="SM00774">
    <property type="entry name" value="WRKY"/>
    <property type="match status" value="1"/>
</dbReference>
<sequence length="268" mass="30190">MENLPSDRRKAIEELERGRDFASQLRRLVLNPAGDVTTPSARDLADEVVTSFSNTLLLLNLPSHDSQTQQYSSCVLPAKSDDSEDSCKSTSAVRERRGSYKRRRTSQSSEIDSEAPIDDGHAWRKYGQKNIMNAPYPRNYFRCTHRYDQGCQATKQVQRIQEKPVLYRTTYYGQHTCNRNSLNNEILLDANSPSHPSLFISFDNNLPTDQAFFSSSPSPPMTITQCKEEIPSSSSGDYVVSPESDDKDPISDMLCGDFVFGPFDCFDG</sequence>
<evidence type="ECO:0000313" key="9">
    <source>
        <dbReference type="Proteomes" id="UP001293593"/>
    </source>
</evidence>
<keyword evidence="3" id="KW-0238">DNA-binding</keyword>
<evidence type="ECO:0000313" key="8">
    <source>
        <dbReference type="EMBL" id="KAK4253407.1"/>
    </source>
</evidence>
<accession>A0AAE1IM95</accession>
<dbReference type="GO" id="GO:0005634">
    <property type="term" value="C:nucleus"/>
    <property type="evidence" value="ECO:0007669"/>
    <property type="project" value="UniProtKB-SubCell"/>
</dbReference>
<evidence type="ECO:0000259" key="7">
    <source>
        <dbReference type="PROSITE" id="PS50811"/>
    </source>
</evidence>
<keyword evidence="9" id="KW-1185">Reference proteome</keyword>
<dbReference type="Proteomes" id="UP001293593">
    <property type="component" value="Unassembled WGS sequence"/>
</dbReference>
<dbReference type="PANTHER" id="PTHR31282">
    <property type="entry name" value="WRKY TRANSCRIPTION FACTOR 21-RELATED"/>
    <property type="match status" value="1"/>
</dbReference>
<dbReference type="GO" id="GO:0043565">
    <property type="term" value="F:sequence-specific DNA binding"/>
    <property type="evidence" value="ECO:0007669"/>
    <property type="project" value="InterPro"/>
</dbReference>
<evidence type="ECO:0000256" key="2">
    <source>
        <dbReference type="ARBA" id="ARBA00023015"/>
    </source>
</evidence>
<name>A0AAE1IM95_9FABA</name>
<evidence type="ECO:0000256" key="4">
    <source>
        <dbReference type="ARBA" id="ARBA00023163"/>
    </source>
</evidence>
<comment type="subcellular location">
    <subcellularLocation>
        <location evidence="1">Nucleus</location>
    </subcellularLocation>
</comment>
<dbReference type="GO" id="GO:0003700">
    <property type="term" value="F:DNA-binding transcription factor activity"/>
    <property type="evidence" value="ECO:0007669"/>
    <property type="project" value="InterPro"/>
</dbReference>
<evidence type="ECO:0000256" key="3">
    <source>
        <dbReference type="ARBA" id="ARBA00023125"/>
    </source>
</evidence>
<feature type="compositionally biased region" description="Basic and acidic residues" evidence="6">
    <location>
        <begin position="79"/>
        <end position="98"/>
    </location>
</feature>
<feature type="region of interest" description="Disordered" evidence="6">
    <location>
        <begin position="77"/>
        <end position="117"/>
    </location>
</feature>
<evidence type="ECO:0000256" key="1">
    <source>
        <dbReference type="ARBA" id="ARBA00004123"/>
    </source>
</evidence>
<feature type="domain" description="WRKY" evidence="7">
    <location>
        <begin position="112"/>
        <end position="175"/>
    </location>
</feature>